<feature type="transmembrane region" description="Helical" evidence="1">
    <location>
        <begin position="147"/>
        <end position="166"/>
    </location>
</feature>
<evidence type="ECO:0000256" key="1">
    <source>
        <dbReference type="SAM" id="Phobius"/>
    </source>
</evidence>
<reference evidence="3" key="1">
    <citation type="journal article" date="2023" name="Commun. Biol.">
        <title>Genome analysis of Parmales, the sister group of diatoms, reveals the evolutionary specialization of diatoms from phago-mixotrophs to photoautotrophs.</title>
        <authorList>
            <person name="Ban H."/>
            <person name="Sato S."/>
            <person name="Yoshikawa S."/>
            <person name="Yamada K."/>
            <person name="Nakamura Y."/>
            <person name="Ichinomiya M."/>
            <person name="Sato N."/>
            <person name="Blanc-Mathieu R."/>
            <person name="Endo H."/>
            <person name="Kuwata A."/>
            <person name="Ogata H."/>
        </authorList>
    </citation>
    <scope>NUCLEOTIDE SEQUENCE [LARGE SCALE GENOMIC DNA]</scope>
</reference>
<dbReference type="Proteomes" id="UP001162640">
    <property type="component" value="Unassembled WGS sequence"/>
</dbReference>
<evidence type="ECO:0000313" key="2">
    <source>
        <dbReference type="EMBL" id="GMH64936.1"/>
    </source>
</evidence>
<name>A0A9W7A6D1_9STRA</name>
<gene>
    <name evidence="2" type="ORF">TL16_g04079</name>
</gene>
<feature type="transmembrane region" description="Helical" evidence="1">
    <location>
        <begin position="71"/>
        <end position="89"/>
    </location>
</feature>
<keyword evidence="1" id="KW-0472">Membrane</keyword>
<sequence>MVAAWIINVVVMIRTWNVQRESKGGMYSGHDIEKQQLTAPLTGSSPYQAAPLGAQPKQPERPAQSSGFRDPIFLLLFVGTVVAMCGVAFTKGVDAVTDAASSSDTDGSTTISAGNKKAMGVIAILCACSVVLSGMILSFLMKNAESLIRTSLYINIFLTGLFAIVAFVNNQIWVALVCVLFTAINYCYMRGEERSGEELRGAKRRVLTNFAPRINERIF</sequence>
<proteinExistence type="predicted"/>
<accession>A0A9W7A6D1</accession>
<feature type="transmembrane region" description="Helical" evidence="1">
    <location>
        <begin position="118"/>
        <end position="140"/>
    </location>
</feature>
<keyword evidence="1" id="KW-1133">Transmembrane helix</keyword>
<comment type="caution">
    <text evidence="2">The sequence shown here is derived from an EMBL/GenBank/DDBJ whole genome shotgun (WGS) entry which is preliminary data.</text>
</comment>
<keyword evidence="1" id="KW-0812">Transmembrane</keyword>
<organism evidence="2 3">
    <name type="scientific">Triparma laevis f. inornata</name>
    <dbReference type="NCBI Taxonomy" id="1714386"/>
    <lineage>
        <taxon>Eukaryota</taxon>
        <taxon>Sar</taxon>
        <taxon>Stramenopiles</taxon>
        <taxon>Ochrophyta</taxon>
        <taxon>Bolidophyceae</taxon>
        <taxon>Parmales</taxon>
        <taxon>Triparmaceae</taxon>
        <taxon>Triparma</taxon>
    </lineage>
</organism>
<protein>
    <submittedName>
        <fullName evidence="2">Uncharacterized protein</fullName>
    </submittedName>
</protein>
<feature type="transmembrane region" description="Helical" evidence="1">
    <location>
        <begin position="172"/>
        <end position="189"/>
    </location>
</feature>
<dbReference type="EMBL" id="BLQM01000110">
    <property type="protein sequence ID" value="GMH64936.1"/>
    <property type="molecule type" value="Genomic_DNA"/>
</dbReference>
<dbReference type="AlphaFoldDB" id="A0A9W7A6D1"/>
<evidence type="ECO:0000313" key="3">
    <source>
        <dbReference type="Proteomes" id="UP001162640"/>
    </source>
</evidence>